<feature type="region of interest" description="Disordered" evidence="1">
    <location>
        <begin position="1"/>
        <end position="67"/>
    </location>
</feature>
<evidence type="ECO:0000313" key="3">
    <source>
        <dbReference type="Proteomes" id="UP001056012"/>
    </source>
</evidence>
<reference evidence="2" key="1">
    <citation type="submission" date="2021-12" db="EMBL/GenBank/DDBJ databases">
        <title>Curvularia clavata genome.</title>
        <authorList>
            <person name="Cao Y."/>
        </authorList>
    </citation>
    <scope>NUCLEOTIDE SEQUENCE</scope>
    <source>
        <strain evidence="2">Yc1106</strain>
    </source>
</reference>
<keyword evidence="3" id="KW-1185">Reference proteome</keyword>
<gene>
    <name evidence="2" type="ORF">yc1106_09640</name>
</gene>
<proteinExistence type="predicted"/>
<accession>A0A9Q8ZHX4</accession>
<evidence type="ECO:0000313" key="2">
    <source>
        <dbReference type="EMBL" id="USP82366.1"/>
    </source>
</evidence>
<feature type="compositionally biased region" description="Low complexity" evidence="1">
    <location>
        <begin position="49"/>
        <end position="60"/>
    </location>
</feature>
<name>A0A9Q8ZHX4_CURCL</name>
<dbReference type="EMBL" id="CP089281">
    <property type="protein sequence ID" value="USP82366.1"/>
    <property type="molecule type" value="Genomic_DNA"/>
</dbReference>
<evidence type="ECO:0000256" key="1">
    <source>
        <dbReference type="SAM" id="MobiDB-lite"/>
    </source>
</evidence>
<feature type="compositionally biased region" description="Polar residues" evidence="1">
    <location>
        <begin position="13"/>
        <end position="26"/>
    </location>
</feature>
<dbReference type="OrthoDB" id="5598843at2759"/>
<organism evidence="2 3">
    <name type="scientific">Curvularia clavata</name>
    <dbReference type="NCBI Taxonomy" id="95742"/>
    <lineage>
        <taxon>Eukaryota</taxon>
        <taxon>Fungi</taxon>
        <taxon>Dikarya</taxon>
        <taxon>Ascomycota</taxon>
        <taxon>Pezizomycotina</taxon>
        <taxon>Dothideomycetes</taxon>
        <taxon>Pleosporomycetidae</taxon>
        <taxon>Pleosporales</taxon>
        <taxon>Pleosporineae</taxon>
        <taxon>Pleosporaceae</taxon>
        <taxon>Curvularia</taxon>
    </lineage>
</organism>
<dbReference type="VEuPathDB" id="FungiDB:yc1106_09640"/>
<dbReference type="AlphaFoldDB" id="A0A9Q8ZHX4"/>
<protein>
    <submittedName>
        <fullName evidence="2">Uncharacterized protein</fullName>
    </submittedName>
</protein>
<dbReference type="Proteomes" id="UP001056012">
    <property type="component" value="Chromosome 8"/>
</dbReference>
<sequence>MSGPGENRWRRQGQANRNSGASTPTKDSGRQQAMPAPANNVWGAKQTKASGPAPAAAQAQSEHHIPVKDFNANEVKEFLKKKYIESTASTSHLVFVHPALTMLTFGLLDQPAVYHKVPGDSVSNRSSGAWGKGGTMPHLMTTGQDFFTQLKKQLASLDQTKAA</sequence>